<dbReference type="PANTHER" id="PTHR18950">
    <property type="entry name" value="PROGESTERONE-INDUCED BLOCKING FACTOR 1"/>
    <property type="match status" value="1"/>
</dbReference>
<dbReference type="EMBL" id="LUCH01005108">
    <property type="protein sequence ID" value="KAF5398341.1"/>
    <property type="molecule type" value="Genomic_DNA"/>
</dbReference>
<evidence type="ECO:0000313" key="2">
    <source>
        <dbReference type="EMBL" id="KAF5398341.1"/>
    </source>
</evidence>
<evidence type="ECO:0000313" key="3">
    <source>
        <dbReference type="Proteomes" id="UP000748531"/>
    </source>
</evidence>
<dbReference type="InterPro" id="IPR026205">
    <property type="entry name" value="PIBF1"/>
</dbReference>
<feature type="coiled-coil region" evidence="1">
    <location>
        <begin position="208"/>
        <end position="270"/>
    </location>
</feature>
<name>A0A8J4T674_9TREM</name>
<proteinExistence type="predicted"/>
<protein>
    <recommendedName>
        <fullName evidence="4">Progesterone immunomodulatory binding factor 1</fullName>
    </recommendedName>
</protein>
<dbReference type="Proteomes" id="UP000748531">
    <property type="component" value="Unassembled WGS sequence"/>
</dbReference>
<dbReference type="GO" id="GO:0060271">
    <property type="term" value="P:cilium assembly"/>
    <property type="evidence" value="ECO:0007669"/>
    <property type="project" value="TreeGrafter"/>
</dbReference>
<feature type="coiled-coil region" evidence="1">
    <location>
        <begin position="309"/>
        <end position="343"/>
    </location>
</feature>
<organism evidence="2 3">
    <name type="scientific">Paragonimus heterotremus</name>
    <dbReference type="NCBI Taxonomy" id="100268"/>
    <lineage>
        <taxon>Eukaryota</taxon>
        <taxon>Metazoa</taxon>
        <taxon>Spiralia</taxon>
        <taxon>Lophotrochozoa</taxon>
        <taxon>Platyhelminthes</taxon>
        <taxon>Trematoda</taxon>
        <taxon>Digenea</taxon>
        <taxon>Plagiorchiida</taxon>
        <taxon>Troglotremata</taxon>
        <taxon>Troglotrematidae</taxon>
        <taxon>Paragonimus</taxon>
    </lineage>
</organism>
<evidence type="ECO:0000256" key="1">
    <source>
        <dbReference type="SAM" id="Coils"/>
    </source>
</evidence>
<dbReference type="PANTHER" id="PTHR18950:SF0">
    <property type="entry name" value="PROGESTERONE IMMUNOMODULATORY BINDING FACTOR 1"/>
    <property type="match status" value="1"/>
</dbReference>
<reference evidence="2" key="1">
    <citation type="submission" date="2019-05" db="EMBL/GenBank/DDBJ databases">
        <title>Annotation for the trematode Paragonimus heterotremus.</title>
        <authorList>
            <person name="Choi Y.-J."/>
        </authorList>
    </citation>
    <scope>NUCLEOTIDE SEQUENCE</scope>
    <source>
        <strain evidence="2">LC</strain>
    </source>
</reference>
<gene>
    <name evidence="2" type="ORF">PHET_07978</name>
</gene>
<dbReference type="AlphaFoldDB" id="A0A8J4T674"/>
<keyword evidence="1" id="KW-0175">Coiled coil</keyword>
<dbReference type="GO" id="GO:0005815">
    <property type="term" value="C:microtubule organizing center"/>
    <property type="evidence" value="ECO:0007669"/>
    <property type="project" value="TreeGrafter"/>
</dbReference>
<accession>A0A8J4T674</accession>
<feature type="coiled-coil region" evidence="1">
    <location>
        <begin position="500"/>
        <end position="611"/>
    </location>
</feature>
<keyword evidence="3" id="KW-1185">Reference proteome</keyword>
<evidence type="ECO:0008006" key="4">
    <source>
        <dbReference type="Google" id="ProtNLM"/>
    </source>
</evidence>
<dbReference type="OrthoDB" id="299638at2759"/>
<sequence length="687" mass="78481">MQVATQVNVIQTELHKSVVNQKCLRAEKEALASEMAAVRQLMSTLVTDHLIYKTNSEVDSFEIDVGAYSQLRGLDLEQLSSLNSAELSVKQYVQLQVHRLVILFAKKLVLAFSTSGLGTPTADSLLAIFGIALQKNFVFVLRVGVSRIRSKRRQHSSPPLLHNLASKKHSSVSAFRNEPSSNDVGGVEQNKTPTACSDHELMLLGQQVKLLQDDKEYLLNEIENLSSRLASTEHDLVYERARTERYSKEINELRETMKAEQCQKDEEFARRLERQAEELSGLARMEFIKMRSVSQETHNAELAMMRQQRNQTVLEANQLRVRLDQAQQEIESQRRHLRSLLKDQSRSNCLLGVHDGLDDAGYSVQERLVRAMVEVENAQAAREDALLKVEKLTAQLDASKKSYYELEFKSRQERAELECKLQQYTTKLEIYDKLEKHLDEALEDVAYFKPKSEMEDNEETDLFEHIKQFGFPVDDVCSGVTVKAGCVILPSLSARRLEHAMKLAKQVTDLKRQFQKLLEQLDTKNKEIESIHQRAEKLSTIVSLSGQPVDTLAYRLAEREAELKAIRDRLSTTEERLHKQTAEQKCLLTERNNLANDLNRLLNRRQTLTKLREQLTVILDHSTNKTTTAFGSRRLCCCPCVCGQSCQSTAGRVRKRIISFRKQLPRTQFLSNFQNPLSSAPYDTDRS</sequence>
<comment type="caution">
    <text evidence="2">The sequence shown here is derived from an EMBL/GenBank/DDBJ whole genome shotgun (WGS) entry which is preliminary data.</text>
</comment>
<feature type="coiled-coil region" evidence="1">
    <location>
        <begin position="375"/>
        <end position="434"/>
    </location>
</feature>